<evidence type="ECO:0000259" key="1">
    <source>
        <dbReference type="Pfam" id="PF16903"/>
    </source>
</evidence>
<protein>
    <recommendedName>
        <fullName evidence="1">Major capsid protein N-terminal domain-containing protein</fullName>
    </recommendedName>
</protein>
<dbReference type="Gene3D" id="2.70.9.10">
    <property type="entry name" value="Adenovirus Type 2 Hexon, domain 4"/>
    <property type="match status" value="1"/>
</dbReference>
<dbReference type="AlphaFoldDB" id="A0A6C0F643"/>
<name>A0A6C0F643_9ZZZZ</name>
<proteinExistence type="predicted"/>
<dbReference type="Gene3D" id="2.70.9.20">
    <property type="entry name" value="Major capsid protein Vp54"/>
    <property type="match status" value="1"/>
</dbReference>
<dbReference type="SUPFAM" id="SSF49749">
    <property type="entry name" value="Group II dsDNA viruses VP"/>
    <property type="match status" value="2"/>
</dbReference>
<dbReference type="InterPro" id="IPR016112">
    <property type="entry name" value="VP_dsDNA_II"/>
</dbReference>
<organism evidence="2">
    <name type="scientific">viral metagenome</name>
    <dbReference type="NCBI Taxonomy" id="1070528"/>
    <lineage>
        <taxon>unclassified sequences</taxon>
        <taxon>metagenomes</taxon>
        <taxon>organismal metagenomes</taxon>
    </lineage>
</organism>
<reference evidence="2" key="1">
    <citation type="journal article" date="2020" name="Nature">
        <title>Giant virus diversity and host interactions through global metagenomics.</title>
        <authorList>
            <person name="Schulz F."/>
            <person name="Roux S."/>
            <person name="Paez-Espino D."/>
            <person name="Jungbluth S."/>
            <person name="Walsh D.A."/>
            <person name="Denef V.J."/>
            <person name="McMahon K.D."/>
            <person name="Konstantinidis K.T."/>
            <person name="Eloe-Fadrosh E.A."/>
            <person name="Kyrpides N.C."/>
            <person name="Woyke T."/>
        </authorList>
    </citation>
    <scope>NUCLEOTIDE SEQUENCE</scope>
    <source>
        <strain evidence="2">GVMAG-S-ERX555967-131</strain>
    </source>
</reference>
<sequence length="457" mass="53443">MCDTKSKYSNIGSLLQLYANSSEDKLIHEDATSFLFQESYHQHTPFSINQESITEPPHVTLGNTVIYKIPKIEDMLYKMYLSIELPEIQKHSNAIYKNNLGFLLIDKVVFKTNSVDIIEYTGEYLYVKHMLNHYIAKNEAINKMMGIRASDFEFNYIHNSSSEFESIGGFAESAIHEKYRQKQNLYIPIYLWDQNELLQFFPTSALYNEDMEIRITFKSFNKLYIVDNDDSTENNLYVQFNINEHKEHVAILIGKFDENQRVNDVSGNQIMPNVSLNAKLDIEYISLLKEERKTVIQNPQDYIFTKILMQKEKLTSNFNKIYLQFTFPIKQIVWFISHEENLTNFNKGQFIRFETARFNFSDSQNNIIMGLQNETYFSYIQSFIHDVNISVQNPIYSYSFSLKPNSGYNTGSIDFGRLPKRILEINGNNLKNTYITIFASAYNILHTEHGNAELKLV</sequence>
<dbReference type="InterPro" id="IPR031654">
    <property type="entry name" value="Capsid_N"/>
</dbReference>
<evidence type="ECO:0000313" key="2">
    <source>
        <dbReference type="EMBL" id="QHT37266.1"/>
    </source>
</evidence>
<accession>A0A6C0F643</accession>
<feature type="domain" description="Major capsid protein N-terminal" evidence="1">
    <location>
        <begin position="35"/>
        <end position="234"/>
    </location>
</feature>
<dbReference type="Pfam" id="PF16903">
    <property type="entry name" value="Capsid_N"/>
    <property type="match status" value="1"/>
</dbReference>
<dbReference type="EMBL" id="MN738791">
    <property type="protein sequence ID" value="QHT37266.1"/>
    <property type="molecule type" value="Genomic_DNA"/>
</dbReference>
<dbReference type="InterPro" id="IPR038519">
    <property type="entry name" value="MCP_C_sf"/>
</dbReference>